<dbReference type="InterPro" id="IPR017868">
    <property type="entry name" value="Filamin/ABP280_repeat-like"/>
</dbReference>
<dbReference type="InterPro" id="IPR053879">
    <property type="entry name" value="HYDIN_VesB_CFA65-like_Ig"/>
</dbReference>
<dbReference type="NCBIfam" id="NF012200">
    <property type="entry name" value="choice_anch_D"/>
    <property type="match status" value="1"/>
</dbReference>
<evidence type="ECO:0000313" key="8">
    <source>
        <dbReference type="EMBL" id="TSJ78569.1"/>
    </source>
</evidence>
<dbReference type="InterPro" id="IPR033803">
    <property type="entry name" value="CBD-like_Golvesin-Xly"/>
</dbReference>
<dbReference type="Pfam" id="PF22544">
    <property type="entry name" value="HYDIN_VesB_CFA65-like_Ig"/>
    <property type="match status" value="1"/>
</dbReference>
<dbReference type="PROSITE" id="PS50194">
    <property type="entry name" value="FILAMIN_REPEAT"/>
    <property type="match status" value="1"/>
</dbReference>
<dbReference type="Pfam" id="PF25275">
    <property type="entry name" value="Golvesin_C"/>
    <property type="match status" value="1"/>
</dbReference>
<reference evidence="8 9" key="1">
    <citation type="submission" date="2019-07" db="EMBL/GenBank/DDBJ databases">
        <title>Description of 53C-WASEF.</title>
        <authorList>
            <person name="Pitt A."/>
            <person name="Hahn M.W."/>
        </authorList>
    </citation>
    <scope>NUCLEOTIDE SEQUENCE [LARGE SCALE GENOMIC DNA]</scope>
    <source>
        <strain evidence="8 9">53C-WASEF</strain>
    </source>
</reference>
<dbReference type="InterPro" id="IPR013783">
    <property type="entry name" value="Ig-like_fold"/>
</dbReference>
<organism evidence="8 9">
    <name type="scientific">Rariglobus hedericola</name>
    <dbReference type="NCBI Taxonomy" id="2597822"/>
    <lineage>
        <taxon>Bacteria</taxon>
        <taxon>Pseudomonadati</taxon>
        <taxon>Verrucomicrobiota</taxon>
        <taxon>Opitutia</taxon>
        <taxon>Opitutales</taxon>
        <taxon>Opitutaceae</taxon>
        <taxon>Rariglobus</taxon>
    </lineage>
</organism>
<dbReference type="Gene3D" id="2.60.120.260">
    <property type="entry name" value="Galactose-binding domain-like"/>
    <property type="match status" value="2"/>
</dbReference>
<evidence type="ECO:0000256" key="1">
    <source>
        <dbReference type="ARBA" id="ARBA00004138"/>
    </source>
</evidence>
<dbReference type="EMBL" id="VMBG01000001">
    <property type="protein sequence ID" value="TSJ78569.1"/>
    <property type="molecule type" value="Genomic_DNA"/>
</dbReference>
<evidence type="ECO:0000256" key="3">
    <source>
        <dbReference type="ARBA" id="ARBA00022490"/>
    </source>
</evidence>
<evidence type="ECO:0000256" key="5">
    <source>
        <dbReference type="ARBA" id="ARBA00023273"/>
    </source>
</evidence>
<name>A0A556QPL2_9BACT</name>
<keyword evidence="5" id="KW-0966">Cell projection</keyword>
<comment type="caution">
    <text evidence="8">The sequence shown here is derived from an EMBL/GenBank/DDBJ whole genome shotgun (WGS) entry which is preliminary data.</text>
</comment>
<accession>A0A556QPL2</accession>
<dbReference type="Proteomes" id="UP000315648">
    <property type="component" value="Unassembled WGS sequence"/>
</dbReference>
<protein>
    <submittedName>
        <fullName evidence="8">Choice-of-anchor D domain-containing protein</fullName>
    </submittedName>
</protein>
<dbReference type="Gene3D" id="2.60.40.10">
    <property type="entry name" value="Immunoglobulins"/>
    <property type="match status" value="1"/>
</dbReference>
<keyword evidence="9" id="KW-1185">Reference proteome</keyword>
<dbReference type="GO" id="GO:0005737">
    <property type="term" value="C:cytoplasm"/>
    <property type="evidence" value="ECO:0007669"/>
    <property type="project" value="UniProtKB-SubCell"/>
</dbReference>
<dbReference type="AlphaFoldDB" id="A0A556QPL2"/>
<feature type="domain" description="HYDIN/VesB/CFA65-like Ig-like" evidence="6">
    <location>
        <begin position="855"/>
        <end position="950"/>
    </location>
</feature>
<sequence>MDSMARRRGVRLMDVPLGRRRPWGADPRFARSRTAFRRGRPSLPVPFKLPRRPYPNMKRKPFCLLVASLLVAAALPLSASVRMSSNLNTTENRATYVTSSGWALPAGDWTIGIWDNNIQGNGGALISGPIDLVYVSPGRNLEKEGRFLVGGQDAAGNLFGSGGKALQNAIDGTLPLGYPGRSTGKFSPRLHIIRRNAGKSEYLVAEAGHGPVLVCSETRAFGATATTNWSLACIDGWAELYDSDLEGFFFATASVSNKDIALMAAGHKPSSAASLSGNLKVYFPLETAMTAQTQDPLPLVNQGSDSAVVLRRVGTSTRFQDGPLLRGSVGENTAPGEVTEPTNVVALSSFEPFQIIRHLNGSANVQFTGFDYGTGSAKIEIRFLDVEHSTSTAWQTLVASSPGGGAAIQATIPVAKGYWQTIEVRRTNSAGGTGDSSRPNRTWSRWAVGEIIVAMGDSIQGQVQSTATANRVVPNGFTTKYLSDYPNTIPSDTNPLSKGMWNLLKGSGMGGGTQGENELANNLSAASQCCVGVMVNWAGATRLALWNGRLSSAPYDNAKSFWLANGGLNKPSVITWVGNKASCGVDDFYADLNAFRDKLNVDLGENTWRLILAPVPIMFDGTSIPGMQSLRNDCYRWVRDNADVGAYAGISVDHLTQTGSTPPDYVHPTPDAWNIMGPRWGNAAGYLRDQVNYADPRAGEIKKFSRDGNTLLVEVQLYAGTALSLKNPAAKISGLSLSADNFTSLIPIASTTMVNATTFRITPPAGTTLPAGTLKLRYLYGRPGTATNATTLAQMGTDNILYVNAGPTNTLAVQPIYGTDGALAIDGASTPSPEVTVTGNAVGIADGDTTPSIADKTDFGSVNVASGSVTTTYTIQNQGTAALTINSVTLGGTHAADFAIITQPAASVAAGGSTTFSVRFDPSVAGTRTATVSFGNNDADENPYNFSVQGTGAAATQEVILDNTSPTGVTILPAGGWPASTTVAGYYGTNYIHDGNTGGGKSVRFTPTLPATGNYEVFAWWTSGGTSGGRATNVPIDIITSGAPEYVSLNQTLPGSPWQSLGVYHFNAGTSGSVLISNTGADGSVIVDAIKFTLIAPPLVNPSFETDASGSQTINGWTESGAVTASSVSSSVSAQNGSKYLGVWEGTPSSFTSQTMSSLPNGLYTLKAWTQRSTAGYVAQMEATPGGGATQAIAIPVGNTTWTQITLTNINVTNGSCTIGFRSTSPVSGAALRIDSVEFYKQ</sequence>
<evidence type="ECO:0000256" key="2">
    <source>
        <dbReference type="ARBA" id="ARBA00004496"/>
    </source>
</evidence>
<dbReference type="OrthoDB" id="201659at2"/>
<feature type="domain" description="Golvesin/Xly CBD-like" evidence="7">
    <location>
        <begin position="959"/>
        <end position="1093"/>
    </location>
</feature>
<comment type="subcellular location">
    <subcellularLocation>
        <location evidence="1">Cell projection</location>
        <location evidence="1">Cilium</location>
    </subcellularLocation>
    <subcellularLocation>
        <location evidence="2">Cytoplasm</location>
    </subcellularLocation>
</comment>
<gene>
    <name evidence="8" type="ORF">FPL22_04515</name>
</gene>
<keyword evidence="3" id="KW-0963">Cytoplasm</keyword>
<proteinExistence type="predicted"/>
<evidence type="ECO:0000259" key="7">
    <source>
        <dbReference type="Pfam" id="PF25275"/>
    </source>
</evidence>
<evidence type="ECO:0000259" key="6">
    <source>
        <dbReference type="Pfam" id="PF22544"/>
    </source>
</evidence>
<evidence type="ECO:0000313" key="9">
    <source>
        <dbReference type="Proteomes" id="UP000315648"/>
    </source>
</evidence>
<keyword evidence="4" id="KW-0969">Cilium</keyword>
<evidence type="ECO:0000256" key="4">
    <source>
        <dbReference type="ARBA" id="ARBA00023069"/>
    </source>
</evidence>